<dbReference type="Gene3D" id="3.40.50.2000">
    <property type="entry name" value="Glycogen Phosphorylase B"/>
    <property type="match status" value="2"/>
</dbReference>
<keyword evidence="6" id="KW-1185">Reference proteome</keyword>
<evidence type="ECO:0000256" key="1">
    <source>
        <dbReference type="ARBA" id="ARBA00022679"/>
    </source>
</evidence>
<dbReference type="Pfam" id="PF00534">
    <property type="entry name" value="Glycos_transf_1"/>
    <property type="match status" value="1"/>
</dbReference>
<organism evidence="5 6">
    <name type="scientific">Tistrella bauzanensis</name>
    <dbReference type="NCBI Taxonomy" id="657419"/>
    <lineage>
        <taxon>Bacteria</taxon>
        <taxon>Pseudomonadati</taxon>
        <taxon>Pseudomonadota</taxon>
        <taxon>Alphaproteobacteria</taxon>
        <taxon>Geminicoccales</taxon>
        <taxon>Geminicoccaceae</taxon>
        <taxon>Tistrella</taxon>
    </lineage>
</organism>
<dbReference type="PANTHER" id="PTHR46401:SF2">
    <property type="entry name" value="GLYCOSYLTRANSFERASE WBBK-RELATED"/>
    <property type="match status" value="1"/>
</dbReference>
<feature type="domain" description="Glycosyl transferase family 1" evidence="3">
    <location>
        <begin position="260"/>
        <end position="346"/>
    </location>
</feature>
<dbReference type="PANTHER" id="PTHR46401">
    <property type="entry name" value="GLYCOSYLTRANSFERASE WBBK-RELATED"/>
    <property type="match status" value="1"/>
</dbReference>
<dbReference type="CDD" id="cd03801">
    <property type="entry name" value="GT4_PimA-like"/>
    <property type="match status" value="1"/>
</dbReference>
<keyword evidence="1 5" id="KW-0808">Transferase</keyword>
<evidence type="ECO:0000313" key="5">
    <source>
        <dbReference type="EMBL" id="GGB27488.1"/>
    </source>
</evidence>
<evidence type="ECO:0000259" key="3">
    <source>
        <dbReference type="Pfam" id="PF00534"/>
    </source>
</evidence>
<evidence type="ECO:0000259" key="4">
    <source>
        <dbReference type="Pfam" id="PF13439"/>
    </source>
</evidence>
<protein>
    <submittedName>
        <fullName evidence="5">Glycosyl transferase</fullName>
    </submittedName>
</protein>
<gene>
    <name evidence="5" type="ORF">GCM10011505_05950</name>
</gene>
<dbReference type="GO" id="GO:0016740">
    <property type="term" value="F:transferase activity"/>
    <property type="evidence" value="ECO:0007669"/>
    <property type="project" value="UniProtKB-KW"/>
</dbReference>
<dbReference type="EMBL" id="BMDZ01000004">
    <property type="protein sequence ID" value="GGB27488.1"/>
    <property type="molecule type" value="Genomic_DNA"/>
</dbReference>
<dbReference type="SUPFAM" id="SSF53756">
    <property type="entry name" value="UDP-Glycosyltransferase/glycogen phosphorylase"/>
    <property type="match status" value="1"/>
</dbReference>
<name>A0ABQ1IA34_9PROT</name>
<feature type="domain" description="Glycosyltransferase subfamily 4-like N-terminal" evidence="4">
    <location>
        <begin position="17"/>
        <end position="192"/>
    </location>
</feature>
<dbReference type="Pfam" id="PF13439">
    <property type="entry name" value="Glyco_transf_4"/>
    <property type="match status" value="1"/>
</dbReference>
<proteinExistence type="predicted"/>
<evidence type="ECO:0000256" key="2">
    <source>
        <dbReference type="SAM" id="MobiDB-lite"/>
    </source>
</evidence>
<evidence type="ECO:0000313" key="6">
    <source>
        <dbReference type="Proteomes" id="UP000603352"/>
    </source>
</evidence>
<reference evidence="6" key="1">
    <citation type="journal article" date="2019" name="Int. J. Syst. Evol. Microbiol.">
        <title>The Global Catalogue of Microorganisms (GCM) 10K type strain sequencing project: providing services to taxonomists for standard genome sequencing and annotation.</title>
        <authorList>
            <consortium name="The Broad Institute Genomics Platform"/>
            <consortium name="The Broad Institute Genome Sequencing Center for Infectious Disease"/>
            <person name="Wu L."/>
            <person name="Ma J."/>
        </authorList>
    </citation>
    <scope>NUCLEOTIDE SEQUENCE [LARGE SCALE GENOMIC DNA]</scope>
    <source>
        <strain evidence="6">CGMCC 1.10188</strain>
    </source>
</reference>
<dbReference type="InterPro" id="IPR001296">
    <property type="entry name" value="Glyco_trans_1"/>
</dbReference>
<feature type="compositionally biased region" description="Low complexity" evidence="2">
    <location>
        <begin position="384"/>
        <end position="403"/>
    </location>
</feature>
<feature type="region of interest" description="Disordered" evidence="2">
    <location>
        <begin position="381"/>
        <end position="403"/>
    </location>
</feature>
<sequence>MRSLTPPLSLLITADAVGGVWRYAMDAARALNGRAQAVPGAAPRTIAASLLGIGPDPSQRQIAEAAEAGIALSWAHTPLDWQVDGPDALARSGRIVADAVARAAPDILHLNNPPFLPFVDPQLPRIAAAHSCMATWWRAVRGQTLPADLVWHNHATARGLAAADAVLCPSQAFADDVTAIYGALPDLHVVANASRPVMAAPRDQRVLAAPRDQRVLAAARWWDPAKNLAVLDAAAEGMIWPVDIAGPLDDPAGLAVAVSHVTALGVLDHHTLRRRLARAPVFVSLSLYEPFGLAVLEAATAGAALVLSDIPTHRELWEDCALFVDPNDPAAARDAVNRLAGDPVARGRLGLLAMTRSATFSPTRQAEALLALYGGVLARHAGRPQPDASSPAPASPESGAARP</sequence>
<accession>A0ABQ1IA34</accession>
<dbReference type="Proteomes" id="UP000603352">
    <property type="component" value="Unassembled WGS sequence"/>
</dbReference>
<comment type="caution">
    <text evidence="5">The sequence shown here is derived from an EMBL/GenBank/DDBJ whole genome shotgun (WGS) entry which is preliminary data.</text>
</comment>
<dbReference type="RefSeq" id="WP_188574754.1">
    <property type="nucleotide sequence ID" value="NZ_BMDZ01000004.1"/>
</dbReference>
<dbReference type="InterPro" id="IPR028098">
    <property type="entry name" value="Glyco_trans_4-like_N"/>
</dbReference>